<comment type="function">
    <text evidence="7">Transfers an acetyl group from acetyl-CoA to L-homoserine, forming acetyl-L-homoserine.</text>
</comment>
<organism evidence="10 11">
    <name type="scientific">Urinicoccus massiliensis</name>
    <dbReference type="NCBI Taxonomy" id="1723382"/>
    <lineage>
        <taxon>Bacteria</taxon>
        <taxon>Bacillati</taxon>
        <taxon>Bacillota</taxon>
        <taxon>Tissierellia</taxon>
        <taxon>Tissierellales</taxon>
        <taxon>Peptoniphilaceae</taxon>
        <taxon>Urinicoccus</taxon>
    </lineage>
</organism>
<evidence type="ECO:0000256" key="5">
    <source>
        <dbReference type="ARBA" id="ARBA00023315"/>
    </source>
</evidence>
<dbReference type="InterPro" id="IPR018042">
    <property type="entry name" value="Aspartate_kinase_CS"/>
</dbReference>
<comment type="catalytic activity">
    <reaction evidence="6 7">
        <text>L-homoserine + acetyl-CoA = O-acetyl-L-homoserine + CoA</text>
        <dbReference type="Rhea" id="RHEA:13701"/>
        <dbReference type="ChEBI" id="CHEBI:57287"/>
        <dbReference type="ChEBI" id="CHEBI:57288"/>
        <dbReference type="ChEBI" id="CHEBI:57476"/>
        <dbReference type="ChEBI" id="CHEBI:57716"/>
        <dbReference type="EC" id="2.3.1.31"/>
    </reaction>
</comment>
<dbReference type="EMBL" id="CAACYI010000001">
    <property type="protein sequence ID" value="VFB17093.1"/>
    <property type="molecule type" value="Genomic_DNA"/>
</dbReference>
<feature type="active site" description="Proton acceptor" evidence="7">
    <location>
        <position position="234"/>
    </location>
</feature>
<accession>A0A8H2M6Y6</accession>
<feature type="active site" evidence="7">
    <location>
        <position position="236"/>
    </location>
</feature>
<dbReference type="Gene3D" id="3.40.1160.10">
    <property type="entry name" value="Acetylglutamate kinase-like"/>
    <property type="match status" value="1"/>
</dbReference>
<feature type="coiled-coil region" evidence="8">
    <location>
        <begin position="378"/>
        <end position="429"/>
    </location>
</feature>
<dbReference type="SUPFAM" id="SSF52317">
    <property type="entry name" value="Class I glutamine amidotransferase-like"/>
    <property type="match status" value="1"/>
</dbReference>
<dbReference type="UniPathway" id="UPA00051">
    <property type="reaction ID" value="UER00074"/>
</dbReference>
<dbReference type="InterPro" id="IPR005697">
    <property type="entry name" value="HST_MetA"/>
</dbReference>
<evidence type="ECO:0000256" key="6">
    <source>
        <dbReference type="ARBA" id="ARBA00049043"/>
    </source>
</evidence>
<comment type="caution">
    <text evidence="7">Lacks conserved residue(s) required for the propagation of feature annotation.</text>
</comment>
<dbReference type="SUPFAM" id="SSF53633">
    <property type="entry name" value="Carbamate kinase-like"/>
    <property type="match status" value="1"/>
</dbReference>
<evidence type="ECO:0000256" key="3">
    <source>
        <dbReference type="ARBA" id="ARBA00022679"/>
    </source>
</evidence>
<evidence type="ECO:0000259" key="9">
    <source>
        <dbReference type="Pfam" id="PF00696"/>
    </source>
</evidence>
<evidence type="ECO:0000256" key="8">
    <source>
        <dbReference type="SAM" id="Coils"/>
    </source>
</evidence>
<feature type="binding site" evidence="7">
    <location>
        <position position="191"/>
    </location>
    <ligand>
        <name>substrate</name>
    </ligand>
</feature>
<dbReference type="InterPro" id="IPR001048">
    <property type="entry name" value="Asp/Glu/Uridylate_kinase"/>
</dbReference>
<keyword evidence="5 7" id="KW-0012">Acyltransferase</keyword>
<dbReference type="Pfam" id="PF00696">
    <property type="entry name" value="AA_kinase"/>
    <property type="match status" value="1"/>
</dbReference>
<comment type="similarity">
    <text evidence="7">Belongs to the MetA family.</text>
</comment>
<feature type="binding site" evidence="7">
    <location>
        <position position="163"/>
    </location>
    <ligand>
        <name>substrate</name>
    </ligand>
</feature>
<dbReference type="Pfam" id="PF04204">
    <property type="entry name" value="HTS"/>
    <property type="match status" value="1"/>
</dbReference>
<feature type="site" description="Important for acyl-CoA specificity" evidence="7">
    <location>
        <position position="111"/>
    </location>
</feature>
<evidence type="ECO:0000256" key="4">
    <source>
        <dbReference type="ARBA" id="ARBA00023167"/>
    </source>
</evidence>
<sequence>MPLILPDQLIDQEVLNQENIFTMSQDQADHQDIRPIKILIVNLMPKKEETELQLLRMLSNSALQMNIDLVRMDSYQATHASQDRLKKFYKTYDQIKDQNFDAMIITGAPVERMDYQDIIYWKELKHIFDFAREHVFSTLFICWSAQAALYHYFGVPKQEVEEKIFGIYQYEKKKEDPILKGFDDSFYAPQSRYTYVKEEDLREIPQIQVLSSREDTGVGLATTLDHRFVFSFGHWEYDKETLHEEYLRDLDKGLATQIPKNYYRQDDPQGDIIMNWRSSGSLFFSNWLNYCVYQETPYQLEKIKGVKVAKFGGSSLASASQFSKVKKIIQAKEDREIIVVSAPGKRSKDDQKVTDLLEKYYEGKKRARDLEVMIESFRKDQAAKRQEAQEALAAVRTRFQEIVRDLDLEEALKEDLDETFQDLDKTQSKDFVLSRGEYLNAKILARALDYDFIDAKDIIRLKSQDQLDYGESYKAIIKTIHKGQRVVVPGFYGANAQGDIRTFKRGGSDYTGSIIASALQSKVYENWTDVSGIMTQDPNLSKDAKRIPSMNYQELTDLIDQGAQVYQRDAIDLVKEKNITLKILNTNAPEEGGTEIKDQEDK</sequence>
<keyword evidence="4 7" id="KW-0486">Methionine biosynthesis</keyword>
<dbReference type="InterPro" id="IPR033752">
    <property type="entry name" value="MetA_family"/>
</dbReference>
<evidence type="ECO:0000313" key="11">
    <source>
        <dbReference type="Proteomes" id="UP000377798"/>
    </source>
</evidence>
<dbReference type="GO" id="GO:0008899">
    <property type="term" value="F:homoserine O-succinyltransferase activity"/>
    <property type="evidence" value="ECO:0007669"/>
    <property type="project" value="UniProtKB-UniRule"/>
</dbReference>
<dbReference type="EC" id="2.3.1.31" evidence="7"/>
<evidence type="ECO:0000313" key="10">
    <source>
        <dbReference type="EMBL" id="VFB17093.1"/>
    </source>
</evidence>
<keyword evidence="11" id="KW-1185">Reference proteome</keyword>
<comment type="pathway">
    <text evidence="7">Amino-acid biosynthesis; L-methionine biosynthesis via de novo pathway; O-acetyl-L-homoserine from L-homoserine: step 1/1.</text>
</comment>
<dbReference type="GO" id="GO:0004072">
    <property type="term" value="F:aspartate kinase activity"/>
    <property type="evidence" value="ECO:0007669"/>
    <property type="project" value="InterPro"/>
</dbReference>
<evidence type="ECO:0000256" key="7">
    <source>
        <dbReference type="HAMAP-Rule" id="MF_00295"/>
    </source>
</evidence>
<proteinExistence type="inferred from homology"/>
<protein>
    <recommendedName>
        <fullName evidence="7">Homoserine O-acetyltransferase</fullName>
        <shortName evidence="7">HAT</shortName>
        <ecNumber evidence="7">2.3.1.31</ecNumber>
    </recommendedName>
    <alternativeName>
        <fullName evidence="7">Homoserine transacetylase</fullName>
        <shortName evidence="7">HTA</shortName>
    </alternativeName>
</protein>
<dbReference type="RefSeq" id="WP_131749721.1">
    <property type="nucleotide sequence ID" value="NZ_CAACYI010000001.1"/>
</dbReference>
<evidence type="ECO:0000256" key="2">
    <source>
        <dbReference type="ARBA" id="ARBA00022605"/>
    </source>
</evidence>
<dbReference type="GO" id="GO:0005737">
    <property type="term" value="C:cytoplasm"/>
    <property type="evidence" value="ECO:0007669"/>
    <property type="project" value="UniProtKB-SubCell"/>
</dbReference>
<dbReference type="GO" id="GO:0019281">
    <property type="term" value="P:L-methionine biosynthetic process from homoserine via O-succinyl-L-homoserine and cystathionine"/>
    <property type="evidence" value="ECO:0007669"/>
    <property type="project" value="InterPro"/>
</dbReference>
<dbReference type="CDD" id="cd03131">
    <property type="entry name" value="GATase1_HTS"/>
    <property type="match status" value="1"/>
</dbReference>
<keyword evidence="1 7" id="KW-0963">Cytoplasm</keyword>
<dbReference type="InterPro" id="IPR036393">
    <property type="entry name" value="AceGlu_kinase-like_sf"/>
</dbReference>
<comment type="subcellular location">
    <subcellularLocation>
        <location evidence="7">Cytoplasm</location>
    </subcellularLocation>
</comment>
<dbReference type="InterPro" id="IPR029062">
    <property type="entry name" value="Class_I_gatase-like"/>
</dbReference>
<keyword evidence="8" id="KW-0175">Coiled coil</keyword>
<dbReference type="PANTHER" id="PTHR20919">
    <property type="entry name" value="HOMOSERINE O-SUCCINYLTRANSFERASE"/>
    <property type="match status" value="1"/>
</dbReference>
<keyword evidence="2 7" id="KW-0028">Amino-acid biosynthesis</keyword>
<gene>
    <name evidence="10" type="primary">metA</name>
    <name evidence="7" type="synonym">metAA</name>
    <name evidence="10" type="ORF">NCTC13150_01677</name>
</gene>
<feature type="active site" description="Acyl-thioester intermediate" evidence="7">
    <location>
        <position position="142"/>
    </location>
</feature>
<dbReference type="AlphaFoldDB" id="A0A8H2M6Y6"/>
<dbReference type="PANTHER" id="PTHR20919:SF0">
    <property type="entry name" value="HOMOSERINE O-SUCCINYLTRANSFERASE"/>
    <property type="match status" value="1"/>
</dbReference>
<feature type="domain" description="Aspartate/glutamate/uridylate kinase" evidence="9">
    <location>
        <begin position="307"/>
        <end position="585"/>
    </location>
</feature>
<feature type="site" description="Important for substrate specificity" evidence="7">
    <location>
        <position position="191"/>
    </location>
</feature>
<dbReference type="Proteomes" id="UP000377798">
    <property type="component" value="Unassembled WGS sequence"/>
</dbReference>
<dbReference type="NCBIfam" id="TIGR01001">
    <property type="entry name" value="metA"/>
    <property type="match status" value="1"/>
</dbReference>
<reference evidence="10 11" key="1">
    <citation type="submission" date="2019-02" db="EMBL/GenBank/DDBJ databases">
        <authorList>
            <consortium name="Pathogen Informatics"/>
        </authorList>
    </citation>
    <scope>NUCLEOTIDE SEQUENCE [LARGE SCALE GENOMIC DNA]</scope>
    <source>
        <strain evidence="10 11">3012STDY7089603</strain>
    </source>
</reference>
<name>A0A8H2M6Y6_9FIRM</name>
<dbReference type="PROSITE" id="PS00324">
    <property type="entry name" value="ASPARTOKINASE"/>
    <property type="match status" value="1"/>
</dbReference>
<dbReference type="HAMAP" id="MF_00295">
    <property type="entry name" value="MetA_acyltransf"/>
    <property type="match status" value="1"/>
</dbReference>
<feature type="binding site" evidence="7">
    <location>
        <position position="248"/>
    </location>
    <ligand>
        <name>substrate</name>
    </ligand>
</feature>
<comment type="caution">
    <text evidence="10">The sequence shown here is derived from an EMBL/GenBank/DDBJ whole genome shotgun (WGS) entry which is preliminary data.</text>
</comment>
<dbReference type="Gene3D" id="3.40.50.880">
    <property type="match status" value="1"/>
</dbReference>
<keyword evidence="3 7" id="KW-0808">Transferase</keyword>
<evidence type="ECO:0000256" key="1">
    <source>
        <dbReference type="ARBA" id="ARBA00022490"/>
    </source>
</evidence>
<dbReference type="GO" id="GO:0004414">
    <property type="term" value="F:homoserine O-acetyltransferase activity"/>
    <property type="evidence" value="ECO:0007669"/>
    <property type="project" value="UniProtKB-EC"/>
</dbReference>